<dbReference type="AlphaFoldDB" id="A0A9J6DHB4"/>
<dbReference type="EMBL" id="JABSTU010000009">
    <property type="protein sequence ID" value="KAH8021312.1"/>
    <property type="molecule type" value="Genomic_DNA"/>
</dbReference>
<keyword evidence="3" id="KW-1185">Reference proteome</keyword>
<evidence type="ECO:0008006" key="4">
    <source>
        <dbReference type="Google" id="ProtNLM"/>
    </source>
</evidence>
<feature type="signal peptide" evidence="1">
    <location>
        <begin position="1"/>
        <end position="22"/>
    </location>
</feature>
<protein>
    <recommendedName>
        <fullName evidence="4">Tick transposon</fullName>
    </recommendedName>
</protein>
<accession>A0A9J6DHB4</accession>
<dbReference type="VEuPathDB" id="VectorBase:LOC119174219"/>
<name>A0A9J6DHB4_RHIMP</name>
<dbReference type="Proteomes" id="UP000821866">
    <property type="component" value="Chromosome 7"/>
</dbReference>
<proteinExistence type="predicted"/>
<evidence type="ECO:0000256" key="1">
    <source>
        <dbReference type="SAM" id="SignalP"/>
    </source>
</evidence>
<dbReference type="SUPFAM" id="SSF53098">
    <property type="entry name" value="Ribonuclease H-like"/>
    <property type="match status" value="1"/>
</dbReference>
<organism evidence="2 3">
    <name type="scientific">Rhipicephalus microplus</name>
    <name type="common">Cattle tick</name>
    <name type="synonym">Boophilus microplus</name>
    <dbReference type="NCBI Taxonomy" id="6941"/>
    <lineage>
        <taxon>Eukaryota</taxon>
        <taxon>Metazoa</taxon>
        <taxon>Ecdysozoa</taxon>
        <taxon>Arthropoda</taxon>
        <taxon>Chelicerata</taxon>
        <taxon>Arachnida</taxon>
        <taxon>Acari</taxon>
        <taxon>Parasitiformes</taxon>
        <taxon>Ixodida</taxon>
        <taxon>Ixodoidea</taxon>
        <taxon>Ixodidae</taxon>
        <taxon>Rhipicephalinae</taxon>
        <taxon>Rhipicephalus</taxon>
        <taxon>Boophilus</taxon>
    </lineage>
</organism>
<keyword evidence="1" id="KW-0732">Signal</keyword>
<dbReference type="InterPro" id="IPR012337">
    <property type="entry name" value="RNaseH-like_sf"/>
</dbReference>
<feature type="chain" id="PRO_5039949429" description="Tick transposon" evidence="1">
    <location>
        <begin position="23"/>
        <end position="361"/>
    </location>
</feature>
<comment type="caution">
    <text evidence="2">The sequence shown here is derived from an EMBL/GenBank/DDBJ whole genome shotgun (WGS) entry which is preliminary data.</text>
</comment>
<reference evidence="2" key="1">
    <citation type="journal article" date="2020" name="Cell">
        <title>Large-Scale Comparative Analyses of Tick Genomes Elucidate Their Genetic Diversity and Vector Capacities.</title>
        <authorList>
            <consortium name="Tick Genome and Microbiome Consortium (TIGMIC)"/>
            <person name="Jia N."/>
            <person name="Wang J."/>
            <person name="Shi W."/>
            <person name="Du L."/>
            <person name="Sun Y."/>
            <person name="Zhan W."/>
            <person name="Jiang J.F."/>
            <person name="Wang Q."/>
            <person name="Zhang B."/>
            <person name="Ji P."/>
            <person name="Bell-Sakyi L."/>
            <person name="Cui X.M."/>
            <person name="Yuan T.T."/>
            <person name="Jiang B.G."/>
            <person name="Yang W.F."/>
            <person name="Lam T.T."/>
            <person name="Chang Q.C."/>
            <person name="Ding S.J."/>
            <person name="Wang X.J."/>
            <person name="Zhu J.G."/>
            <person name="Ruan X.D."/>
            <person name="Zhao L."/>
            <person name="Wei J.T."/>
            <person name="Ye R.Z."/>
            <person name="Que T.C."/>
            <person name="Du C.H."/>
            <person name="Zhou Y.H."/>
            <person name="Cheng J.X."/>
            <person name="Dai P.F."/>
            <person name="Guo W.B."/>
            <person name="Han X.H."/>
            <person name="Huang E.J."/>
            <person name="Li L.F."/>
            <person name="Wei W."/>
            <person name="Gao Y.C."/>
            <person name="Liu J.Z."/>
            <person name="Shao H.Z."/>
            <person name="Wang X."/>
            <person name="Wang C.C."/>
            <person name="Yang T.C."/>
            <person name="Huo Q.B."/>
            <person name="Li W."/>
            <person name="Chen H.Y."/>
            <person name="Chen S.E."/>
            <person name="Zhou L.G."/>
            <person name="Ni X.B."/>
            <person name="Tian J.H."/>
            <person name="Sheng Y."/>
            <person name="Liu T."/>
            <person name="Pan Y.S."/>
            <person name="Xia L.Y."/>
            <person name="Li J."/>
            <person name="Zhao F."/>
            <person name="Cao W.C."/>
        </authorList>
    </citation>
    <scope>NUCLEOTIDE SEQUENCE</scope>
    <source>
        <strain evidence="2">Rmic-2018</strain>
    </source>
</reference>
<dbReference type="VEuPathDB" id="VectorBase:LOC119169911"/>
<evidence type="ECO:0000313" key="2">
    <source>
        <dbReference type="EMBL" id="KAH8021312.1"/>
    </source>
</evidence>
<sequence>MSAVNALRFLTFLQLCFLPALAQTSTEKNDVKTENTDAFEILASIPYAEAIKDTNTNPLFKCLTARRIVFDPISPSATYEWSLNAGDGQPRKHATFYFTPGATLDTATVVINSNDSTRQTARYPYTDYTTCGIMTLDFEGHLQSGGEGPPTRSAPDHVAHSQWRIHRLAEGSARRVWRFCFKYTIRLIPAHVGISGNKAADELAKEAHSPGTPVTTAVSTFDVARLRTRCFVTARHPDPRVVAGQPPRPLPKTGFSREERALLLRLRIGCYRSAERVHRQSGRGDPNCRHCPQPKTLHHIIFKCEEYSNARRSLLDAYSKLGLSTSPVEVILFSRAHACLVKRAQAALIAFLKTSALFERL</sequence>
<evidence type="ECO:0000313" key="3">
    <source>
        <dbReference type="Proteomes" id="UP000821866"/>
    </source>
</evidence>
<gene>
    <name evidence="2" type="ORF">HPB51_014981</name>
</gene>
<reference evidence="2" key="2">
    <citation type="submission" date="2021-09" db="EMBL/GenBank/DDBJ databases">
        <authorList>
            <person name="Jia N."/>
            <person name="Wang J."/>
            <person name="Shi W."/>
            <person name="Du L."/>
            <person name="Sun Y."/>
            <person name="Zhan W."/>
            <person name="Jiang J."/>
            <person name="Wang Q."/>
            <person name="Zhang B."/>
            <person name="Ji P."/>
            <person name="Sakyi L.B."/>
            <person name="Cui X."/>
            <person name="Yuan T."/>
            <person name="Jiang B."/>
            <person name="Yang W."/>
            <person name="Lam T.T.-Y."/>
            <person name="Chang Q."/>
            <person name="Ding S."/>
            <person name="Wang X."/>
            <person name="Zhu J."/>
            <person name="Ruan X."/>
            <person name="Zhao L."/>
            <person name="Wei J."/>
            <person name="Que T."/>
            <person name="Du C."/>
            <person name="Cheng J."/>
            <person name="Dai P."/>
            <person name="Han X."/>
            <person name="Huang E."/>
            <person name="Gao Y."/>
            <person name="Liu J."/>
            <person name="Shao H."/>
            <person name="Ye R."/>
            <person name="Li L."/>
            <person name="Wei W."/>
            <person name="Wang X."/>
            <person name="Wang C."/>
            <person name="Huo Q."/>
            <person name="Li W."/>
            <person name="Guo W."/>
            <person name="Chen H."/>
            <person name="Chen S."/>
            <person name="Zhou L."/>
            <person name="Zhou L."/>
            <person name="Ni X."/>
            <person name="Tian J."/>
            <person name="Zhou Y."/>
            <person name="Sheng Y."/>
            <person name="Liu T."/>
            <person name="Pan Y."/>
            <person name="Xia L."/>
            <person name="Li J."/>
            <person name="Zhao F."/>
            <person name="Cao W."/>
        </authorList>
    </citation>
    <scope>NUCLEOTIDE SEQUENCE</scope>
    <source>
        <strain evidence="2">Rmic-2018</strain>
        <tissue evidence="2">Larvae</tissue>
    </source>
</reference>